<accession>A0A5N6RC60</accession>
<sequence length="510" mass="55818">MAMGIPYDLIRQVQISLRKEANLSSYDPDDPSLPGLPSPQQTLAQLDPSPPYLRCKQCEARLLRGVQSLICVFCGRHQRRDPPPEPLNFRDTLGCRWLLESLDLDGSEMAGPFVGANESARGRSTQKDELPISDLLNLEIRWSAELEKVETSVSDETPVQSKSSLNLAGVDLDNFFADRKRDATSSASEEQLLWNKQIGSTETDDFQVREIPSLFENVQPFETATRSLEDESGDSFSGWEANFQFADSGTPHEETKSFDPFVASTGDFSAHLDTVFGPGKDSVDTTMKDNTVPSASTNDGWFQDDLWSNSNSGVVAQTGQVEMTANLKDGKLAENANNSSSMSVDWLQVDLLQTNSDKAPDNKTTDEDDDSFDTWNNFTSSTSAQDPSNSSWKQTVDHTAPSMEQNSEINLFSSPNNLQDMDFGSFSQAHLFSGASSNPDGAPEVNNIQSESSVSDRASSKVAGDAEDVTKGGDVSSARTTPNADDVEKIMSQMNDLSFMLESNLSIPQK</sequence>
<evidence type="ECO:0000313" key="4">
    <source>
        <dbReference type="Proteomes" id="UP000327013"/>
    </source>
</evidence>
<dbReference type="AlphaFoldDB" id="A0A5N6RC60"/>
<name>A0A5N6RC60_9ROSI</name>
<feature type="compositionally biased region" description="Polar residues" evidence="1">
    <location>
        <begin position="446"/>
        <end position="457"/>
    </location>
</feature>
<organism evidence="3 4">
    <name type="scientific">Carpinus fangiana</name>
    <dbReference type="NCBI Taxonomy" id="176857"/>
    <lineage>
        <taxon>Eukaryota</taxon>
        <taxon>Viridiplantae</taxon>
        <taxon>Streptophyta</taxon>
        <taxon>Embryophyta</taxon>
        <taxon>Tracheophyta</taxon>
        <taxon>Spermatophyta</taxon>
        <taxon>Magnoliopsida</taxon>
        <taxon>eudicotyledons</taxon>
        <taxon>Gunneridae</taxon>
        <taxon>Pentapetalae</taxon>
        <taxon>rosids</taxon>
        <taxon>fabids</taxon>
        <taxon>Fagales</taxon>
        <taxon>Betulaceae</taxon>
        <taxon>Carpinus</taxon>
    </lineage>
</organism>
<feature type="region of interest" description="Disordered" evidence="1">
    <location>
        <begin position="24"/>
        <end position="48"/>
    </location>
</feature>
<proteinExistence type="predicted"/>
<protein>
    <recommendedName>
        <fullName evidence="2">DUF7815 domain-containing protein</fullName>
    </recommendedName>
</protein>
<reference evidence="3 4" key="1">
    <citation type="submission" date="2019-06" db="EMBL/GenBank/DDBJ databases">
        <title>A chromosomal-level reference genome of Carpinus fangiana (Coryloideae, Betulaceae).</title>
        <authorList>
            <person name="Yang X."/>
            <person name="Wang Z."/>
            <person name="Zhang L."/>
            <person name="Hao G."/>
            <person name="Liu J."/>
            <person name="Yang Y."/>
        </authorList>
    </citation>
    <scope>NUCLEOTIDE SEQUENCE [LARGE SCALE GENOMIC DNA]</scope>
    <source>
        <strain evidence="3">Cfa_2016G</strain>
        <tissue evidence="3">Leaf</tissue>
    </source>
</reference>
<feature type="region of interest" description="Disordered" evidence="1">
    <location>
        <begin position="355"/>
        <end position="401"/>
    </location>
</feature>
<feature type="region of interest" description="Disordered" evidence="1">
    <location>
        <begin position="432"/>
        <end position="486"/>
    </location>
</feature>
<evidence type="ECO:0000313" key="3">
    <source>
        <dbReference type="EMBL" id="KAE8075648.1"/>
    </source>
</evidence>
<gene>
    <name evidence="3" type="ORF">FH972_014342</name>
</gene>
<feature type="domain" description="DUF7815" evidence="2">
    <location>
        <begin position="51"/>
        <end position="77"/>
    </location>
</feature>
<dbReference type="PANTHER" id="PTHR36308:SF1">
    <property type="entry name" value="DENTIN SIALOPHOSPHOPROTEIN-RELATED"/>
    <property type="match status" value="1"/>
</dbReference>
<dbReference type="Pfam" id="PF25122">
    <property type="entry name" value="DUF7815"/>
    <property type="match status" value="1"/>
</dbReference>
<keyword evidence="4" id="KW-1185">Reference proteome</keyword>
<evidence type="ECO:0000259" key="2">
    <source>
        <dbReference type="Pfam" id="PF25122"/>
    </source>
</evidence>
<dbReference type="OrthoDB" id="1904894at2759"/>
<dbReference type="InterPro" id="IPR056717">
    <property type="entry name" value="DUF7815"/>
</dbReference>
<feature type="compositionally biased region" description="Polar residues" evidence="1">
    <location>
        <begin position="373"/>
        <end position="394"/>
    </location>
</feature>
<evidence type="ECO:0000256" key="1">
    <source>
        <dbReference type="SAM" id="MobiDB-lite"/>
    </source>
</evidence>
<dbReference type="Proteomes" id="UP000327013">
    <property type="component" value="Chromosome 6"/>
</dbReference>
<dbReference type="PANTHER" id="PTHR36308">
    <property type="entry name" value="DENTIN SIALOPHOSPHOPROTEIN-RELATED"/>
    <property type="match status" value="1"/>
</dbReference>
<dbReference type="EMBL" id="CM017326">
    <property type="protein sequence ID" value="KAE8075648.1"/>
    <property type="molecule type" value="Genomic_DNA"/>
</dbReference>